<comment type="similarity">
    <text evidence="2">Belongs to the strictosidine synthase family.</text>
</comment>
<comment type="caution">
    <text evidence="8">The sequence shown here is derived from an EMBL/GenBank/DDBJ whole genome shotgun (WGS) entry which is preliminary data.</text>
</comment>
<proteinExistence type="inferred from homology"/>
<evidence type="ECO:0000256" key="6">
    <source>
        <dbReference type="SAM" id="SignalP"/>
    </source>
</evidence>
<keyword evidence="9" id="KW-1185">Reference proteome</keyword>
<dbReference type="Pfam" id="PF03088">
    <property type="entry name" value="Str_synth"/>
    <property type="match status" value="1"/>
</dbReference>
<organism evidence="8 9">
    <name type="scientific">Miscanthus lutarioriparius</name>
    <dbReference type="NCBI Taxonomy" id="422564"/>
    <lineage>
        <taxon>Eukaryota</taxon>
        <taxon>Viridiplantae</taxon>
        <taxon>Streptophyta</taxon>
        <taxon>Embryophyta</taxon>
        <taxon>Tracheophyta</taxon>
        <taxon>Spermatophyta</taxon>
        <taxon>Magnoliopsida</taxon>
        <taxon>Liliopsida</taxon>
        <taxon>Poales</taxon>
        <taxon>Poaceae</taxon>
        <taxon>PACMAD clade</taxon>
        <taxon>Panicoideae</taxon>
        <taxon>Andropogonodae</taxon>
        <taxon>Andropogoneae</taxon>
        <taxon>Saccharinae</taxon>
        <taxon>Miscanthus</taxon>
    </lineage>
</organism>
<dbReference type="PANTHER" id="PTHR10426">
    <property type="entry name" value="STRICTOSIDINE SYNTHASE-RELATED"/>
    <property type="match status" value="1"/>
</dbReference>
<evidence type="ECO:0000256" key="3">
    <source>
        <dbReference type="ARBA" id="ARBA00022554"/>
    </source>
</evidence>
<dbReference type="Proteomes" id="UP000604825">
    <property type="component" value="Unassembled WGS sequence"/>
</dbReference>
<comment type="subcellular location">
    <subcellularLocation>
        <location evidence="1">Vacuole</location>
    </subcellularLocation>
</comment>
<dbReference type="InterPro" id="IPR018119">
    <property type="entry name" value="Strictosidine_synth_cons-reg"/>
</dbReference>
<keyword evidence="3" id="KW-0926">Vacuole</keyword>
<protein>
    <recommendedName>
        <fullName evidence="7">Strictosidine synthase conserved region domain-containing protein</fullName>
    </recommendedName>
</protein>
<dbReference type="AlphaFoldDB" id="A0A811QFW6"/>
<sequence>MNKMTVLAVLLDAAVVAAATLMSSPDASRHDVALLEIGGGGDGRLELVPMDAGAAGPESLAFGEAAAGARAWVCRMGASSGGSRRAVVGRALVLLRAGTLPLGRTRVRSVAASACERALLRCSLLAPPLRLPLGDMMRARGEVALAALLAAAALMLSSLDSRSDVRMLEIGDADAELLPLLDGAVGPESLVFAGDVDGDGGPFTGVSDGRVLRWVAAERRWVEHSSAAPDLLDRCRGSQDPGREHECGRPLGLKLNHHTGELYVADAYHGLRVVSPDNDDKVSRPVAPQWWRGTGRTFSFANGVEVDPDTGAVYFTETSTRSQRREFLRIVISGDTTGRLLRYDPKSGGEVEVLVDGLAFPNGLAMSRDGTHLLLAETTTGRILRYWLRPAAKAPAIEEVARLPWFPDNIRMSPRGGFWVGLHAKRGKLAEWCISYPWLGRLVLSLPTRHVQRASWLLNRLGRQVIAVRLSEEDGKVMEMVSVHGDLQKTFRSVSEVEERNGSLWIGSVMSPFLGVYKL</sequence>
<dbReference type="EMBL" id="CAJGYO010000009">
    <property type="protein sequence ID" value="CAD6254910.1"/>
    <property type="molecule type" value="Genomic_DNA"/>
</dbReference>
<name>A0A811QFW6_9POAL</name>
<evidence type="ECO:0000259" key="7">
    <source>
        <dbReference type="Pfam" id="PF03088"/>
    </source>
</evidence>
<dbReference type="GO" id="GO:0012505">
    <property type="term" value="C:endomembrane system"/>
    <property type="evidence" value="ECO:0007669"/>
    <property type="project" value="TreeGrafter"/>
</dbReference>
<dbReference type="GO" id="GO:0016787">
    <property type="term" value="F:hydrolase activity"/>
    <property type="evidence" value="ECO:0007669"/>
    <property type="project" value="TreeGrafter"/>
</dbReference>
<dbReference type="FunFam" id="2.120.10.30:FF:000032">
    <property type="entry name" value="Protein STRICTOSIDINE SYNTHASE-LIKE 13"/>
    <property type="match status" value="1"/>
</dbReference>
<gene>
    <name evidence="8" type="ORF">NCGR_LOCUS38507</name>
</gene>
<evidence type="ECO:0000256" key="2">
    <source>
        <dbReference type="ARBA" id="ARBA00009191"/>
    </source>
</evidence>
<reference evidence="8" key="1">
    <citation type="submission" date="2020-10" db="EMBL/GenBank/DDBJ databases">
        <authorList>
            <person name="Han B."/>
            <person name="Lu T."/>
            <person name="Zhao Q."/>
            <person name="Huang X."/>
            <person name="Zhao Y."/>
        </authorList>
    </citation>
    <scope>NUCLEOTIDE SEQUENCE</scope>
</reference>
<dbReference type="OrthoDB" id="5307922at2759"/>
<dbReference type="PANTHER" id="PTHR10426:SF79">
    <property type="entry name" value="PROTEIN STRICTOSIDINE SYNTHASE-LIKE 2"/>
    <property type="match status" value="1"/>
</dbReference>
<dbReference type="SUPFAM" id="SSF63829">
    <property type="entry name" value="Calcium-dependent phosphotriesterase"/>
    <property type="match status" value="1"/>
</dbReference>
<accession>A0A811QFW6</accession>
<feature type="chain" id="PRO_5033053003" description="Strictosidine synthase conserved region domain-containing protein" evidence="6">
    <location>
        <begin position="19"/>
        <end position="519"/>
    </location>
</feature>
<evidence type="ECO:0000256" key="5">
    <source>
        <dbReference type="ARBA" id="ARBA00023180"/>
    </source>
</evidence>
<evidence type="ECO:0000313" key="8">
    <source>
        <dbReference type="EMBL" id="CAD6254910.1"/>
    </source>
</evidence>
<dbReference type="Gene3D" id="2.120.10.30">
    <property type="entry name" value="TolB, C-terminal domain"/>
    <property type="match status" value="1"/>
</dbReference>
<feature type="domain" description="Strictosidine synthase conserved region" evidence="7">
    <location>
        <begin position="302"/>
        <end position="389"/>
    </location>
</feature>
<keyword evidence="5" id="KW-0325">Glycoprotein</keyword>
<dbReference type="Pfam" id="PF20067">
    <property type="entry name" value="SSL_N"/>
    <property type="match status" value="1"/>
</dbReference>
<dbReference type="InterPro" id="IPR011042">
    <property type="entry name" value="6-blade_b-propeller_TolB-like"/>
</dbReference>
<dbReference type="GO" id="GO:0005773">
    <property type="term" value="C:vacuole"/>
    <property type="evidence" value="ECO:0007669"/>
    <property type="project" value="UniProtKB-SubCell"/>
</dbReference>
<keyword evidence="4 6" id="KW-0732">Signal</keyword>
<evidence type="ECO:0000256" key="4">
    <source>
        <dbReference type="ARBA" id="ARBA00022729"/>
    </source>
</evidence>
<feature type="signal peptide" evidence="6">
    <location>
        <begin position="1"/>
        <end position="18"/>
    </location>
</feature>
<evidence type="ECO:0000313" key="9">
    <source>
        <dbReference type="Proteomes" id="UP000604825"/>
    </source>
</evidence>
<evidence type="ECO:0000256" key="1">
    <source>
        <dbReference type="ARBA" id="ARBA00004116"/>
    </source>
</evidence>